<dbReference type="InterPro" id="IPR029012">
    <property type="entry name" value="Helix_hairpin_bin_sf"/>
</dbReference>
<evidence type="ECO:0000256" key="10">
    <source>
        <dbReference type="ARBA" id="ARBA00022964"/>
    </source>
</evidence>
<dbReference type="InterPro" id="IPR037200">
    <property type="entry name" value="Isy1_sf"/>
</dbReference>
<dbReference type="Gene3D" id="1.10.287.660">
    <property type="entry name" value="Helix hairpin bin"/>
    <property type="match status" value="1"/>
</dbReference>
<evidence type="ECO:0000256" key="14">
    <source>
        <dbReference type="ARBA" id="ARBA00035929"/>
    </source>
</evidence>
<dbReference type="GO" id="GO:0009688">
    <property type="term" value="P:abscisic acid biosynthetic process"/>
    <property type="evidence" value="ECO:0007669"/>
    <property type="project" value="UniProtKB-KW"/>
</dbReference>
<keyword evidence="8" id="KW-0937">Abscisic acid biosynthesis</keyword>
<evidence type="ECO:0000256" key="12">
    <source>
        <dbReference type="ARBA" id="ARBA00023004"/>
    </source>
</evidence>
<evidence type="ECO:0000256" key="4">
    <source>
        <dbReference type="ARBA" id="ARBA00007002"/>
    </source>
</evidence>
<comment type="similarity">
    <text evidence="4">Belongs to the ISY1 family.</text>
</comment>
<comment type="similarity">
    <text evidence="3">Belongs to the carotenoid oxygenase family.</text>
</comment>
<comment type="catalytic activity">
    <reaction evidence="14">
        <text>9-cis-violaxanthin + O2 = (3S,5R,6S)-5,6-epoxy-3-hydroxy-5,6-dihydro-12'-apo-beta-caroten-12'-al + 2-cis,4-trans-xanthoxin</text>
        <dbReference type="Rhea" id="RHEA:16541"/>
        <dbReference type="ChEBI" id="CHEBI:15379"/>
        <dbReference type="ChEBI" id="CHEBI:32304"/>
        <dbReference type="ChEBI" id="CHEBI:34597"/>
        <dbReference type="ChEBI" id="CHEBI:35305"/>
        <dbReference type="EC" id="1.13.11.51"/>
    </reaction>
</comment>
<keyword evidence="9" id="KW-0809">Transit peptide</keyword>
<dbReference type="GO" id="GO:0045549">
    <property type="term" value="F:9-cis-epoxycarotenoid dioxygenase activity"/>
    <property type="evidence" value="ECO:0007669"/>
    <property type="project" value="UniProtKB-EC"/>
</dbReference>
<evidence type="ECO:0000256" key="7">
    <source>
        <dbReference type="ARBA" id="ARBA00022723"/>
    </source>
</evidence>
<evidence type="ECO:0000256" key="15">
    <source>
        <dbReference type="ARBA" id="ARBA00036784"/>
    </source>
</evidence>
<keyword evidence="12 18" id="KW-0408">Iron</keyword>
<feature type="binding site" evidence="18">
    <location>
        <position position="355"/>
    </location>
    <ligand>
        <name>Fe cation</name>
        <dbReference type="ChEBI" id="CHEBI:24875"/>
        <note>catalytic</note>
    </ligand>
</feature>
<dbReference type="GO" id="GO:0005634">
    <property type="term" value="C:nucleus"/>
    <property type="evidence" value="ECO:0007669"/>
    <property type="project" value="UniProtKB-SubCell"/>
</dbReference>
<sequence length="635" mass="70322">MPPATARPTHPAAQPLLPQRPPHARLFTAHPADLRYRNAHPCTPAAAAKSKCRLPLPASSARTSRLPCLLSANAPRPPREPPRKPRERRPYLASECRDLADAERWRSEILREIGAKVAEIQNEGLGEHRLRDLNDEINKLLRERGHWERRIVELSGRDYSRSSNAPLITDLDSNIVDVPNPSGLLERPRALPRSTDPAVQIAGNFASVGKKAPVRSLPVSGCIPPFISGVYERNGANPCFEPSAGHHLFDGDRMVHAERALGRAVFPKAIGELHRHSGIARLVLFYTRGLCGLVDPSRSTGDANPGLVYFNGHLLAMSKDDLPYQVCVTADDDLRTVGRYDFGGQLAGCGSMIAHPKLDPASGELFALSYDVIKRPYLRPDGGKSGDVEIPLEQPTMVHDFAITERFVVVPDHQVVFKLGEILQGGSPVVMDAGKTSRFGVLPKYERDASEMAWVDVSDCFSFHLWNAWEDADTREVVVVRSCVTDGNLQHEYSGNDCLQLKGHQTYTEVSSLLEHLKLCMFFSKKSFSAFLKFGGYKQEDILIHKARLMQPSFALVCDKRTKCLLLFIRGAISTKERLTAATSAEVPFHHIILSEGKISNVVLGKLQSDVLKDAISQIVQDAKKNRKFTETVEL</sequence>
<evidence type="ECO:0000313" key="20">
    <source>
        <dbReference type="EMBL" id="AQK79536.1"/>
    </source>
</evidence>
<comment type="catalytic activity">
    <reaction evidence="17">
        <text>a 9-cis-epoxycarotenoid + O2 = a 12'-apo-carotenal + 2-cis,4-trans-xanthoxin</text>
        <dbReference type="Rhea" id="RHEA:23328"/>
        <dbReference type="ChEBI" id="CHEBI:15379"/>
        <dbReference type="ChEBI" id="CHEBI:32304"/>
        <dbReference type="ChEBI" id="CHEBI:51972"/>
        <dbReference type="ChEBI" id="CHEBI:51973"/>
        <dbReference type="EC" id="1.13.11.51"/>
    </reaction>
</comment>
<evidence type="ECO:0000256" key="1">
    <source>
        <dbReference type="ARBA" id="ARBA00004123"/>
    </source>
</evidence>
<protein>
    <recommendedName>
        <fullName evidence="16">9-cis-epoxycarotenoid dioxygenase</fullName>
        <ecNumber evidence="16">1.13.11.51</ecNumber>
    </recommendedName>
</protein>
<dbReference type="GO" id="GO:0046872">
    <property type="term" value="F:metal ion binding"/>
    <property type="evidence" value="ECO:0007669"/>
    <property type="project" value="UniProtKB-KW"/>
</dbReference>
<evidence type="ECO:0000256" key="3">
    <source>
        <dbReference type="ARBA" id="ARBA00006787"/>
    </source>
</evidence>
<feature type="binding site" evidence="18">
    <location>
        <position position="399"/>
    </location>
    <ligand>
        <name>Fe cation</name>
        <dbReference type="ChEBI" id="CHEBI:24875"/>
        <note>catalytic</note>
    </ligand>
</feature>
<comment type="subcellular location">
    <subcellularLocation>
        <location evidence="1">Nucleus</location>
    </subcellularLocation>
    <subcellularLocation>
        <location evidence="2">Plastid</location>
        <location evidence="2">Chloroplast</location>
    </subcellularLocation>
</comment>
<feature type="region of interest" description="Disordered" evidence="19">
    <location>
        <begin position="1"/>
        <end position="23"/>
    </location>
</feature>
<keyword evidence="13" id="KW-0539">Nucleus</keyword>
<dbReference type="Pfam" id="PF03055">
    <property type="entry name" value="RPE65"/>
    <property type="match status" value="1"/>
</dbReference>
<evidence type="ECO:0000256" key="18">
    <source>
        <dbReference type="PIRSR" id="PIRSR604294-1"/>
    </source>
</evidence>
<keyword evidence="5" id="KW-0150">Chloroplast</keyword>
<feature type="binding site" evidence="18">
    <location>
        <position position="464"/>
    </location>
    <ligand>
        <name>Fe cation</name>
        <dbReference type="ChEBI" id="CHEBI:24875"/>
        <note>catalytic</note>
    </ligand>
</feature>
<dbReference type="FunFam" id="1.10.287.660:FF:000001">
    <property type="entry name" value="pre-mRNA-splicing factor ISY1 homolog"/>
    <property type="match status" value="1"/>
</dbReference>
<name>A0A1D6LI49_MAIZE</name>
<evidence type="ECO:0000256" key="5">
    <source>
        <dbReference type="ARBA" id="ARBA00022528"/>
    </source>
</evidence>
<evidence type="ECO:0000256" key="6">
    <source>
        <dbReference type="ARBA" id="ARBA00022640"/>
    </source>
</evidence>
<accession>A0A1D6LI49</accession>
<evidence type="ECO:0000256" key="8">
    <source>
        <dbReference type="ARBA" id="ARBA00022865"/>
    </source>
</evidence>
<dbReference type="GO" id="GO:0009507">
    <property type="term" value="C:chloroplast"/>
    <property type="evidence" value="ECO:0007669"/>
    <property type="project" value="UniProtKB-SubCell"/>
</dbReference>
<evidence type="ECO:0000256" key="19">
    <source>
        <dbReference type="SAM" id="MobiDB-lite"/>
    </source>
</evidence>
<dbReference type="EC" id="1.13.11.51" evidence="16"/>
<dbReference type="EMBL" id="CM000782">
    <property type="protein sequence ID" value="AQK79536.1"/>
    <property type="molecule type" value="Genomic_DNA"/>
</dbReference>
<keyword evidence="7 18" id="KW-0479">Metal-binding</keyword>
<dbReference type="PANTHER" id="PTHR10543:SF26">
    <property type="entry name" value="9-CIS-EPOXYCAROTENOID DIOXYGENASE NCED3, CHLOROPLASTIC"/>
    <property type="match status" value="1"/>
</dbReference>
<keyword evidence="10 20" id="KW-0223">Dioxygenase</keyword>
<dbReference type="InterPro" id="IPR004294">
    <property type="entry name" value="Carotenoid_Oase"/>
</dbReference>
<dbReference type="AlphaFoldDB" id="A0A1D6LI49"/>
<dbReference type="GO" id="GO:0000350">
    <property type="term" value="P:generation of catalytic spliceosome for second transesterification step"/>
    <property type="evidence" value="ECO:0007669"/>
    <property type="project" value="InterPro"/>
</dbReference>
<dbReference type="InParanoid" id="A0A1D6LI49"/>
<dbReference type="SUPFAM" id="SSF140102">
    <property type="entry name" value="ISY1 domain-like"/>
    <property type="match status" value="1"/>
</dbReference>
<keyword evidence="6" id="KW-0934">Plastid</keyword>
<dbReference type="ExpressionAtlas" id="A0A1D6LI49">
    <property type="expression patterns" value="baseline"/>
</dbReference>
<gene>
    <name evidence="20" type="ORF">ZEAMMB73_Zm00001d035724</name>
</gene>
<reference evidence="20" key="1">
    <citation type="submission" date="2015-12" db="EMBL/GenBank/DDBJ databases">
        <title>Update maize B73 reference genome by single molecule sequencing technologies.</title>
        <authorList>
            <consortium name="Maize Genome Sequencing Project"/>
            <person name="Ware D."/>
        </authorList>
    </citation>
    <scope>NUCLEOTIDE SEQUENCE</scope>
    <source>
        <tissue evidence="20">Seedling</tissue>
    </source>
</reference>
<feature type="compositionally biased region" description="Basic and acidic residues" evidence="19">
    <location>
        <begin position="77"/>
        <end position="90"/>
    </location>
</feature>
<dbReference type="PANTHER" id="PTHR10543">
    <property type="entry name" value="BETA-CAROTENE DIOXYGENASE"/>
    <property type="match status" value="1"/>
</dbReference>
<feature type="compositionally biased region" description="Low complexity" evidence="19">
    <location>
        <begin position="1"/>
        <end position="17"/>
    </location>
</feature>
<evidence type="ECO:0000256" key="16">
    <source>
        <dbReference type="ARBA" id="ARBA00039007"/>
    </source>
</evidence>
<evidence type="ECO:0000256" key="17">
    <source>
        <dbReference type="ARBA" id="ARBA00048369"/>
    </source>
</evidence>
<evidence type="ECO:0000256" key="11">
    <source>
        <dbReference type="ARBA" id="ARBA00023002"/>
    </source>
</evidence>
<feature type="region of interest" description="Disordered" evidence="19">
    <location>
        <begin position="65"/>
        <end position="90"/>
    </location>
</feature>
<dbReference type="SMR" id="A0A1D6LI49"/>
<keyword evidence="11" id="KW-0560">Oxidoreductase</keyword>
<proteinExistence type="inferred from homology"/>
<evidence type="ECO:0000256" key="9">
    <source>
        <dbReference type="ARBA" id="ARBA00022946"/>
    </source>
</evidence>
<evidence type="ECO:0000256" key="2">
    <source>
        <dbReference type="ARBA" id="ARBA00004229"/>
    </source>
</evidence>
<organism evidence="20">
    <name type="scientific">Zea mays</name>
    <name type="common">Maize</name>
    <dbReference type="NCBI Taxonomy" id="4577"/>
    <lineage>
        <taxon>Eukaryota</taxon>
        <taxon>Viridiplantae</taxon>
        <taxon>Streptophyta</taxon>
        <taxon>Embryophyta</taxon>
        <taxon>Tracheophyta</taxon>
        <taxon>Spermatophyta</taxon>
        <taxon>Magnoliopsida</taxon>
        <taxon>Liliopsida</taxon>
        <taxon>Poales</taxon>
        <taxon>Poaceae</taxon>
        <taxon>PACMAD clade</taxon>
        <taxon>Panicoideae</taxon>
        <taxon>Andropogonodae</taxon>
        <taxon>Andropogoneae</taxon>
        <taxon>Tripsacinae</taxon>
        <taxon>Zea</taxon>
    </lineage>
</organism>
<dbReference type="InterPro" id="IPR009360">
    <property type="entry name" value="Isy1"/>
</dbReference>
<comment type="cofactor">
    <cofactor evidence="18">
        <name>Fe(2+)</name>
        <dbReference type="ChEBI" id="CHEBI:29033"/>
    </cofactor>
    <text evidence="18">Binds 1 Fe(2+) ion per subunit.</text>
</comment>
<comment type="catalytic activity">
    <reaction evidence="15">
        <text>9'-cis-neoxanthin + O2 = (3S,5R,6R)-3,5-dihydroxy-6,7-didehydro-5,6-dihydro-12'-apo-beta-caroten-12'-al + 2-cis,4-trans-xanthoxin</text>
        <dbReference type="Rhea" id="RHEA:19677"/>
        <dbReference type="ChEBI" id="CHEBI:15379"/>
        <dbReference type="ChEBI" id="CHEBI:32304"/>
        <dbReference type="ChEBI" id="CHEBI:34596"/>
        <dbReference type="ChEBI" id="CHEBI:35306"/>
        <dbReference type="EC" id="1.13.11.51"/>
    </reaction>
</comment>
<evidence type="ECO:0000256" key="13">
    <source>
        <dbReference type="ARBA" id="ARBA00023242"/>
    </source>
</evidence>
<dbReference type="Pfam" id="PF06246">
    <property type="entry name" value="Isy1"/>
    <property type="match status" value="1"/>
</dbReference>